<evidence type="ECO:0000256" key="3">
    <source>
        <dbReference type="ARBA" id="ARBA00022664"/>
    </source>
</evidence>
<dbReference type="InterPro" id="IPR007854">
    <property type="entry name" value="Fip1_dom"/>
</dbReference>
<dbReference type="GO" id="GO:0006397">
    <property type="term" value="P:mRNA processing"/>
    <property type="evidence" value="ECO:0007669"/>
    <property type="project" value="UniProtKB-KW"/>
</dbReference>
<feature type="compositionally biased region" description="Basic and acidic residues" evidence="5">
    <location>
        <begin position="437"/>
        <end position="489"/>
    </location>
</feature>
<comment type="subcellular location">
    <subcellularLocation>
        <location evidence="1">Nucleus</location>
    </subcellularLocation>
</comment>
<reference evidence="7" key="2">
    <citation type="submission" date="2025-08" db="UniProtKB">
        <authorList>
            <consortium name="Ensembl"/>
        </authorList>
    </citation>
    <scope>IDENTIFICATION</scope>
</reference>
<feature type="compositionally biased region" description="Pro residues" evidence="5">
    <location>
        <begin position="288"/>
        <end position="335"/>
    </location>
</feature>
<dbReference type="GeneID" id="114792274"/>
<evidence type="ECO:0000256" key="4">
    <source>
        <dbReference type="ARBA" id="ARBA00023242"/>
    </source>
</evidence>
<feature type="compositionally biased region" description="Basic and acidic residues" evidence="5">
    <location>
        <begin position="23"/>
        <end position="36"/>
    </location>
</feature>
<comment type="similarity">
    <text evidence="2">Belongs to the FIP1 family.</text>
</comment>
<evidence type="ECO:0000259" key="6">
    <source>
        <dbReference type="Pfam" id="PF05182"/>
    </source>
</evidence>
<feature type="region of interest" description="Disordered" evidence="5">
    <location>
        <begin position="280"/>
        <end position="335"/>
    </location>
</feature>
<evidence type="ECO:0000256" key="5">
    <source>
        <dbReference type="SAM" id="MobiDB-lite"/>
    </source>
</evidence>
<feature type="compositionally biased region" description="Low complexity" evidence="5">
    <location>
        <begin position="224"/>
        <end position="234"/>
    </location>
</feature>
<dbReference type="GeneTree" id="ENSGT00940000162578"/>
<dbReference type="Ensembl" id="ENSDCDT00010020795.1">
    <property type="protein sequence ID" value="ENSDCDP00010019677.1"/>
    <property type="gene ID" value="ENSDCDG00010008866.1"/>
</dbReference>
<feature type="compositionally biased region" description="Polar residues" evidence="5">
    <location>
        <begin position="1"/>
        <end position="10"/>
    </location>
</feature>
<dbReference type="Pfam" id="PF05182">
    <property type="entry name" value="Fip1"/>
    <property type="match status" value="1"/>
</dbReference>
<dbReference type="InterPro" id="IPR051187">
    <property type="entry name" value="Pre-mRNA_3'-end_processing_reg"/>
</dbReference>
<evidence type="ECO:0000256" key="2">
    <source>
        <dbReference type="ARBA" id="ARBA00007459"/>
    </source>
</evidence>
<dbReference type="GO" id="GO:0005847">
    <property type="term" value="C:mRNA cleavage and polyadenylation specificity factor complex"/>
    <property type="evidence" value="ECO:0007669"/>
    <property type="project" value="TreeGrafter"/>
</dbReference>
<feature type="region of interest" description="Disordered" evidence="5">
    <location>
        <begin position="1"/>
        <end position="85"/>
    </location>
</feature>
<feature type="compositionally biased region" description="Basic and acidic residues" evidence="5">
    <location>
        <begin position="516"/>
        <end position="537"/>
    </location>
</feature>
<feature type="compositionally biased region" description="Acidic residues" evidence="5">
    <location>
        <begin position="67"/>
        <end position="80"/>
    </location>
</feature>
<evidence type="ECO:0000313" key="8">
    <source>
        <dbReference type="Proteomes" id="UP000694580"/>
    </source>
</evidence>
<evidence type="ECO:0000313" key="7">
    <source>
        <dbReference type="Ensembl" id="ENSDCDP00010019677.1"/>
    </source>
</evidence>
<evidence type="ECO:0000256" key="1">
    <source>
        <dbReference type="ARBA" id="ARBA00004123"/>
    </source>
</evidence>
<protein>
    <recommendedName>
        <fullName evidence="6">Pre-mRNA polyadenylation factor Fip1 domain-containing protein</fullName>
    </recommendedName>
</protein>
<dbReference type="PANTHER" id="PTHR13484:SF8">
    <property type="entry name" value="PRE-MRNA 3'-END-PROCESSING FACTOR FIP1"/>
    <property type="match status" value="1"/>
</dbReference>
<sequence length="537" mass="59620">MATDMTTSDPTVPISEPVEDEEHWLYGDESTKKSEDNFSGPPAPSQPDSSCTSEQKEAPVQTLKGTEEDEDEESDSDDDDVKVTIGNIKTGAPAYMATGMSLSVKSGRGYALPAANKHQPKVLDIEAMGNFGGQPALEVDVDIYEDKPWRKPGADLSDYFNYGFNEETWKAYCEKQRRLQLGLEPTPPFSFDNKITVQQGRTTSLEKDTESTTVKLDYKPDFTSSQVMSSTSSSRMKAGPPPNRKLGGTIDVIGGQTGAIRRVEGRRREMQEQNPIQVLGEHSNKPQPLGPPAGPSPVPITVPPPHFLHPPPPVSGMPPPMHPPGIPPPAIPGLFPPPLGPPPNLLMPPVDGCPAPAYSNAGPPTFGYNSGEQNFISYPPVSSSHTPWGSMLEKRVGAAGGGGHWDYQGTRRERDRDAERERDQERARTPTTSEYIEADRYHYCGHEKDGEREYARSFYHPRDSSQGRSRDRDDHSRDRRHRDKEESSKHKSSKRKQHDDEGEGHRRHKHKKNKHSKEDKELLEVAGGHLDEHEHKD</sequence>
<reference evidence="7" key="3">
    <citation type="submission" date="2025-09" db="UniProtKB">
        <authorList>
            <consortium name="Ensembl"/>
        </authorList>
    </citation>
    <scope>IDENTIFICATION</scope>
</reference>
<proteinExistence type="inferred from homology"/>
<name>A0AAY4BG77_9TELE</name>
<feature type="compositionally biased region" description="Basic and acidic residues" evidence="5">
    <location>
        <begin position="409"/>
        <end position="428"/>
    </location>
</feature>
<reference evidence="7 8" key="1">
    <citation type="submission" date="2020-06" db="EMBL/GenBank/DDBJ databases">
        <authorList>
            <consortium name="Wellcome Sanger Institute Data Sharing"/>
        </authorList>
    </citation>
    <scope>NUCLEOTIDE SEQUENCE [LARGE SCALE GENOMIC DNA]</scope>
</reference>
<keyword evidence="4" id="KW-0539">Nucleus</keyword>
<feature type="region of interest" description="Disordered" evidence="5">
    <location>
        <begin position="381"/>
        <end position="537"/>
    </location>
</feature>
<gene>
    <name evidence="7" type="primary">LOC114792274</name>
</gene>
<keyword evidence="8" id="KW-1185">Reference proteome</keyword>
<keyword evidence="3" id="KW-0507">mRNA processing</keyword>
<dbReference type="RefSeq" id="XP_028839082.1">
    <property type="nucleotide sequence ID" value="XM_028983249.1"/>
</dbReference>
<dbReference type="PANTHER" id="PTHR13484">
    <property type="entry name" value="FIP1-LIKE 1 PROTEIN"/>
    <property type="match status" value="1"/>
</dbReference>
<dbReference type="Proteomes" id="UP000694580">
    <property type="component" value="Chromosome 6"/>
</dbReference>
<feature type="region of interest" description="Disordered" evidence="5">
    <location>
        <begin position="222"/>
        <end position="255"/>
    </location>
</feature>
<organism evidence="7 8">
    <name type="scientific">Denticeps clupeoides</name>
    <name type="common">denticle herring</name>
    <dbReference type="NCBI Taxonomy" id="299321"/>
    <lineage>
        <taxon>Eukaryota</taxon>
        <taxon>Metazoa</taxon>
        <taxon>Chordata</taxon>
        <taxon>Craniata</taxon>
        <taxon>Vertebrata</taxon>
        <taxon>Euteleostomi</taxon>
        <taxon>Actinopterygii</taxon>
        <taxon>Neopterygii</taxon>
        <taxon>Teleostei</taxon>
        <taxon>Clupei</taxon>
        <taxon>Clupeiformes</taxon>
        <taxon>Denticipitoidei</taxon>
        <taxon>Denticipitidae</taxon>
        <taxon>Denticeps</taxon>
    </lineage>
</organism>
<feature type="domain" description="Pre-mRNA polyadenylation factor Fip1" evidence="6">
    <location>
        <begin position="138"/>
        <end position="179"/>
    </location>
</feature>
<dbReference type="AlphaFoldDB" id="A0AAY4BG77"/>
<accession>A0AAY4BG77</accession>
<feature type="compositionally biased region" description="Basic residues" evidence="5">
    <location>
        <begin position="505"/>
        <end position="515"/>
    </location>
</feature>